<dbReference type="GO" id="GO:0005886">
    <property type="term" value="C:plasma membrane"/>
    <property type="evidence" value="ECO:0007669"/>
    <property type="project" value="TreeGrafter"/>
</dbReference>
<dbReference type="Pfam" id="PF00905">
    <property type="entry name" value="Transpeptidase"/>
    <property type="match status" value="1"/>
</dbReference>
<dbReference type="GO" id="GO:0008658">
    <property type="term" value="F:penicillin binding"/>
    <property type="evidence" value="ECO:0007669"/>
    <property type="project" value="InterPro"/>
</dbReference>
<name>A0A1G9PYI0_9BACT</name>
<evidence type="ECO:0000313" key="6">
    <source>
        <dbReference type="EMBL" id="SDM03267.1"/>
    </source>
</evidence>
<keyword evidence="7" id="KW-1185">Reference proteome</keyword>
<proteinExistence type="predicted"/>
<evidence type="ECO:0000256" key="1">
    <source>
        <dbReference type="ARBA" id="ARBA00004370"/>
    </source>
</evidence>
<organism evidence="6 7">
    <name type="scientific">Siphonobacter aquaeclarae</name>
    <dbReference type="NCBI Taxonomy" id="563176"/>
    <lineage>
        <taxon>Bacteria</taxon>
        <taxon>Pseudomonadati</taxon>
        <taxon>Bacteroidota</taxon>
        <taxon>Cytophagia</taxon>
        <taxon>Cytophagales</taxon>
        <taxon>Cytophagaceae</taxon>
        <taxon>Siphonobacter</taxon>
    </lineage>
</organism>
<dbReference type="Proteomes" id="UP000198901">
    <property type="component" value="Unassembled WGS sequence"/>
</dbReference>
<dbReference type="SUPFAM" id="SSF56601">
    <property type="entry name" value="beta-lactamase/transpeptidase-like"/>
    <property type="match status" value="1"/>
</dbReference>
<evidence type="ECO:0000256" key="3">
    <source>
        <dbReference type="ARBA" id="ARBA00023136"/>
    </source>
</evidence>
<keyword evidence="6" id="KW-0132">Cell division</keyword>
<dbReference type="AlphaFoldDB" id="A0A1G9PYI0"/>
<dbReference type="InterPro" id="IPR012338">
    <property type="entry name" value="Beta-lactam/transpept-like"/>
</dbReference>
<keyword evidence="2" id="KW-0121">Carboxypeptidase</keyword>
<reference evidence="6 7" key="1">
    <citation type="submission" date="2016-10" db="EMBL/GenBank/DDBJ databases">
        <authorList>
            <person name="de Groot N.N."/>
        </authorList>
    </citation>
    <scope>NUCLEOTIDE SEQUENCE [LARGE SCALE GENOMIC DNA]</scope>
    <source>
        <strain evidence="6 7">DSM 21668</strain>
    </source>
</reference>
<evidence type="ECO:0000256" key="2">
    <source>
        <dbReference type="ARBA" id="ARBA00022645"/>
    </source>
</evidence>
<evidence type="ECO:0000313" key="7">
    <source>
        <dbReference type="Proteomes" id="UP000198901"/>
    </source>
</evidence>
<keyword evidence="6" id="KW-0131">Cell cycle</keyword>
<feature type="domain" description="PASTA" evidence="5">
    <location>
        <begin position="698"/>
        <end position="755"/>
    </location>
</feature>
<keyword evidence="4" id="KW-1133">Transmembrane helix</keyword>
<dbReference type="PROSITE" id="PS51178">
    <property type="entry name" value="PASTA"/>
    <property type="match status" value="1"/>
</dbReference>
<keyword evidence="2" id="KW-0645">Protease</keyword>
<dbReference type="Pfam" id="PF03793">
    <property type="entry name" value="PASTA"/>
    <property type="match status" value="1"/>
</dbReference>
<feature type="transmembrane region" description="Helical" evidence="4">
    <location>
        <begin position="12"/>
        <end position="35"/>
    </location>
</feature>
<dbReference type="InterPro" id="IPR036138">
    <property type="entry name" value="PBP_dimer_sf"/>
</dbReference>
<accession>A0A1G9PYI0</accession>
<sequence length="755" mass="84931">MAESSNLKRRIFIRSIIVSVGLLLFSIAIAARIVYVQQVEGKEWKDRAENSRYRIIPATRGNIFSDDGSLLVTSVPEYRVGIDLSVTVRHAADSAHFFKNLDSLSIHLGKILKEPSSTIRRRIVQGRNNLLQVMAYNQAQTDTAKWETEPRYLSISPTPITYEKKKWLFEQTKWAVLRKATAEEKKKDKELERRVFRFRWMPLDSVKLFSTGLNFELVPNRDKPFGNTASRLLGRTDDSLVKDPQGSVVAVMRGATGIEKSFNGMLVGQEGHGWFENLRGSWRPINEEDSHHAVPGLDLYTTLNVNMQDVTEAALLKAVKRYKAKYGVAIVMETQTGEIKALANLHHTRDSTYVDDQNFAVNYRIAPGSTFKLATMMSVFEETKASPNDLVNTTGGQYLHLHDSNNRGYGIISLYGAFIRSSNTGMARTLVQYFGSKPNTFVDYLHKFHLADKLDFQVEVSRGNEKPEVHRPGDRLWSNKSLPTMAIGEELRISAMQMLAYYNAVANNGYWIQPIVVKTAKRGELVERDFTQTQRRDSQKICSERTLGIVKKMLEGVLEDANGTARSIAPLTYRIAGKTGTSIKFDGKKKTRLYYSSFAGYFPAEKPRYTIFVALDEPHNPETGMSAYGGTAAAPVFREIADKVRALDLQMHRTLRGKALLTSEWQNELGNAHPSDLRQIASGLGIPTNASGWDEAPRGSTRKVPNLKGMSLRDALYVLENRGYRVRYTGRGHVFAQSLEPGTDPVDKSIVLELK</sequence>
<dbReference type="Gene3D" id="3.40.710.10">
    <property type="entry name" value="DD-peptidase/beta-lactamase superfamily"/>
    <property type="match status" value="1"/>
</dbReference>
<evidence type="ECO:0000256" key="4">
    <source>
        <dbReference type="SAM" id="Phobius"/>
    </source>
</evidence>
<dbReference type="SUPFAM" id="SSF54184">
    <property type="entry name" value="Penicillin-binding protein 2x (pbp-2x), c-terminal domain"/>
    <property type="match status" value="1"/>
</dbReference>
<dbReference type="CDD" id="cd06575">
    <property type="entry name" value="PASTA_Pbp2x-like_2"/>
    <property type="match status" value="1"/>
</dbReference>
<dbReference type="GO" id="GO:0071555">
    <property type="term" value="P:cell wall organization"/>
    <property type="evidence" value="ECO:0007669"/>
    <property type="project" value="TreeGrafter"/>
</dbReference>
<comment type="subcellular location">
    <subcellularLocation>
        <location evidence="1">Membrane</location>
    </subcellularLocation>
</comment>
<dbReference type="InterPro" id="IPR001460">
    <property type="entry name" value="PCN-bd_Tpept"/>
</dbReference>
<dbReference type="EMBL" id="FNGS01000004">
    <property type="protein sequence ID" value="SDM03267.1"/>
    <property type="molecule type" value="Genomic_DNA"/>
</dbReference>
<dbReference type="InterPro" id="IPR005543">
    <property type="entry name" value="PASTA_dom"/>
</dbReference>
<dbReference type="RefSeq" id="WP_093202079.1">
    <property type="nucleotide sequence ID" value="NZ_FNGS01000004.1"/>
</dbReference>
<keyword evidence="3 4" id="KW-0472">Membrane</keyword>
<dbReference type="Pfam" id="PF03717">
    <property type="entry name" value="PBP_dimer"/>
    <property type="match status" value="1"/>
</dbReference>
<dbReference type="InterPro" id="IPR050515">
    <property type="entry name" value="Beta-lactam/transpept"/>
</dbReference>
<dbReference type="OrthoDB" id="9804124at2"/>
<dbReference type="PANTHER" id="PTHR30627">
    <property type="entry name" value="PEPTIDOGLYCAN D,D-TRANSPEPTIDASE"/>
    <property type="match status" value="1"/>
</dbReference>
<dbReference type="Gene3D" id="3.90.1310.10">
    <property type="entry name" value="Penicillin-binding protein 2a (Domain 2)"/>
    <property type="match status" value="1"/>
</dbReference>
<dbReference type="Gene3D" id="3.30.450.330">
    <property type="match status" value="1"/>
</dbReference>
<dbReference type="PANTHER" id="PTHR30627:SF1">
    <property type="entry name" value="PEPTIDOGLYCAN D,D-TRANSPEPTIDASE FTSI"/>
    <property type="match status" value="1"/>
</dbReference>
<keyword evidence="2" id="KW-0378">Hydrolase</keyword>
<dbReference type="SUPFAM" id="SSF56519">
    <property type="entry name" value="Penicillin binding protein dimerisation domain"/>
    <property type="match status" value="1"/>
</dbReference>
<dbReference type="GO" id="GO:0004180">
    <property type="term" value="F:carboxypeptidase activity"/>
    <property type="evidence" value="ECO:0007669"/>
    <property type="project" value="UniProtKB-KW"/>
</dbReference>
<protein>
    <submittedName>
        <fullName evidence="6">Cell division protein FtsI (Penicillin-binding protein 3)</fullName>
    </submittedName>
</protein>
<gene>
    <name evidence="6" type="ORF">SAMN04488090_2361</name>
</gene>
<dbReference type="GO" id="GO:0051301">
    <property type="term" value="P:cell division"/>
    <property type="evidence" value="ECO:0007669"/>
    <property type="project" value="UniProtKB-KW"/>
</dbReference>
<dbReference type="STRING" id="563176.SAMN04488090_2361"/>
<dbReference type="InterPro" id="IPR005311">
    <property type="entry name" value="PBP_dimer"/>
</dbReference>
<evidence type="ECO:0000259" key="5">
    <source>
        <dbReference type="PROSITE" id="PS51178"/>
    </source>
</evidence>
<keyword evidence="4" id="KW-0812">Transmembrane</keyword>